<dbReference type="SUPFAM" id="SSF52540">
    <property type="entry name" value="P-loop containing nucleoside triphosphate hydrolases"/>
    <property type="match status" value="1"/>
</dbReference>
<dbReference type="PANTHER" id="PTHR30050:SF5">
    <property type="entry name" value="DNAA REGULATORY INACTIVATOR HDA"/>
    <property type="match status" value="1"/>
</dbReference>
<dbReference type="NCBIfam" id="TIGR03420">
    <property type="entry name" value="DnaA_homol_Hda"/>
    <property type="match status" value="1"/>
</dbReference>
<evidence type="ECO:0000259" key="1">
    <source>
        <dbReference type="Pfam" id="PF22688"/>
    </source>
</evidence>
<proteinExistence type="predicted"/>
<dbReference type="GO" id="GO:0032297">
    <property type="term" value="P:negative regulation of DNA-templated DNA replication initiation"/>
    <property type="evidence" value="ECO:0007669"/>
    <property type="project" value="InterPro"/>
</dbReference>
<dbReference type="Proteomes" id="UP000537130">
    <property type="component" value="Unassembled WGS sequence"/>
</dbReference>
<reference evidence="2 3" key="1">
    <citation type="submission" date="2020-08" db="EMBL/GenBank/DDBJ databases">
        <title>Genomic Encyclopedia of Type Strains, Phase III (KMG-III): the genomes of soil and plant-associated and newly described type strains.</title>
        <authorList>
            <person name="Whitman W."/>
        </authorList>
    </citation>
    <scope>NUCLEOTIDE SEQUENCE [LARGE SCALE GENOMIC DNA]</scope>
    <source>
        <strain evidence="2 3">CECT 8654</strain>
    </source>
</reference>
<dbReference type="InterPro" id="IPR055199">
    <property type="entry name" value="Hda_lid"/>
</dbReference>
<dbReference type="GO" id="GO:0006270">
    <property type="term" value="P:DNA replication initiation"/>
    <property type="evidence" value="ECO:0007669"/>
    <property type="project" value="TreeGrafter"/>
</dbReference>
<evidence type="ECO:0000313" key="3">
    <source>
        <dbReference type="Proteomes" id="UP000537130"/>
    </source>
</evidence>
<dbReference type="InterPro" id="IPR027417">
    <property type="entry name" value="P-loop_NTPase"/>
</dbReference>
<dbReference type="PANTHER" id="PTHR30050">
    <property type="entry name" value="CHROMOSOMAL REPLICATION INITIATOR PROTEIN DNAA"/>
    <property type="match status" value="1"/>
</dbReference>
<dbReference type="Gene3D" id="3.40.50.300">
    <property type="entry name" value="P-loop containing nucleotide triphosphate hydrolases"/>
    <property type="match status" value="1"/>
</dbReference>
<name>A0A7W4Z623_9GAMM</name>
<dbReference type="AlphaFoldDB" id="A0A7W4Z623"/>
<comment type="caution">
    <text evidence="2">The sequence shown here is derived from an EMBL/GenBank/DDBJ whole genome shotgun (WGS) entry which is preliminary data.</text>
</comment>
<dbReference type="Pfam" id="PF22688">
    <property type="entry name" value="Hda_lid"/>
    <property type="match status" value="1"/>
</dbReference>
<dbReference type="EMBL" id="JACHWY010000002">
    <property type="protein sequence ID" value="MBB3047732.1"/>
    <property type="molecule type" value="Genomic_DNA"/>
</dbReference>
<accession>A0A7W4Z623</accession>
<feature type="domain" description="Hda lid" evidence="1">
    <location>
        <begin position="166"/>
        <end position="230"/>
    </location>
</feature>
<gene>
    <name evidence="2" type="ORF">FHR99_001998</name>
</gene>
<dbReference type="InterPro" id="IPR017788">
    <property type="entry name" value="Hda"/>
</dbReference>
<protein>
    <submittedName>
        <fullName evidence="2">DnaA family protein</fullName>
    </submittedName>
</protein>
<dbReference type="Gene3D" id="1.10.8.60">
    <property type="match status" value="1"/>
</dbReference>
<keyword evidence="3" id="KW-1185">Reference proteome</keyword>
<sequence>MSEQLALGIGPDRFLTFDNFYVVSANRLLVNQLGLQARGEGEQWVMVHGAAESGRSHLLQAACQAASADGKIASYLPLKDMVGYSPDEILAGAETLDLLCLDDVDAVLGKDNWEEALFHLYNRASLSGTSLLLSSARPAGSLDCNLPDLRSRLTSFSVYQAHSLDEEQRLQALVFRAEGLGMELSPDVAEYLYHRAARNLSTLFDILDQLDRESLRHQRALTKPFVKSVMGW</sequence>
<evidence type="ECO:0000313" key="2">
    <source>
        <dbReference type="EMBL" id="MBB3047732.1"/>
    </source>
</evidence>
<dbReference type="RefSeq" id="WP_183410495.1">
    <property type="nucleotide sequence ID" value="NZ_JACHWY010000002.1"/>
</dbReference>
<organism evidence="2 3">
    <name type="scientific">Litorivivens lipolytica</name>
    <dbReference type="NCBI Taxonomy" id="1524264"/>
    <lineage>
        <taxon>Bacteria</taxon>
        <taxon>Pseudomonadati</taxon>
        <taxon>Pseudomonadota</taxon>
        <taxon>Gammaproteobacteria</taxon>
        <taxon>Litorivivens</taxon>
    </lineage>
</organism>